<dbReference type="InterPro" id="IPR002099">
    <property type="entry name" value="MutL/Mlh/PMS"/>
</dbReference>
<dbReference type="InterPro" id="IPR020568">
    <property type="entry name" value="Ribosomal_Su5_D2-typ_SF"/>
</dbReference>
<dbReference type="EMBL" id="MUJZ01011019">
    <property type="protein sequence ID" value="OTF81938.1"/>
    <property type="molecule type" value="Genomic_DNA"/>
</dbReference>
<dbReference type="GO" id="GO:0016887">
    <property type="term" value="F:ATP hydrolysis activity"/>
    <property type="evidence" value="ECO:0007669"/>
    <property type="project" value="InterPro"/>
</dbReference>
<dbReference type="Gene3D" id="3.30.1370.100">
    <property type="entry name" value="MutL, C-terminal domain, regulatory subdomain"/>
    <property type="match status" value="1"/>
</dbReference>
<keyword evidence="5" id="KW-0255">Endonuclease</keyword>
<evidence type="ECO:0000313" key="5">
    <source>
        <dbReference type="EMBL" id="OTF81938.1"/>
    </source>
</evidence>
<dbReference type="InterPro" id="IPR042121">
    <property type="entry name" value="MutL_C_regsub"/>
</dbReference>
<dbReference type="SMART" id="SM01340">
    <property type="entry name" value="DNA_mis_repair"/>
    <property type="match status" value="1"/>
</dbReference>
<dbReference type="SUPFAM" id="SSF55874">
    <property type="entry name" value="ATPase domain of HSP90 chaperone/DNA topoisomerase II/histidine kinase"/>
    <property type="match status" value="1"/>
</dbReference>
<dbReference type="InterPro" id="IPR014790">
    <property type="entry name" value="MutL_C"/>
</dbReference>
<evidence type="ECO:0000313" key="6">
    <source>
        <dbReference type="Proteomes" id="UP000194236"/>
    </source>
</evidence>
<keyword evidence="2" id="KW-0227">DNA damage</keyword>
<dbReference type="SUPFAM" id="SSF54211">
    <property type="entry name" value="Ribosomal protein S5 domain 2-like"/>
    <property type="match status" value="1"/>
</dbReference>
<feature type="domain" description="DNA mismatch repair protein S5" evidence="4">
    <location>
        <begin position="213"/>
        <end position="340"/>
    </location>
</feature>
<dbReference type="GO" id="GO:0032389">
    <property type="term" value="C:MutLalpha complex"/>
    <property type="evidence" value="ECO:0007669"/>
    <property type="project" value="TreeGrafter"/>
</dbReference>
<dbReference type="InterPro" id="IPR013507">
    <property type="entry name" value="DNA_mismatch_S5_2-like"/>
</dbReference>
<dbReference type="SUPFAM" id="SSF118116">
    <property type="entry name" value="DNA mismatch repair protein MutL"/>
    <property type="match status" value="1"/>
</dbReference>
<gene>
    <name evidence="5" type="ORF">BLA29_001871</name>
</gene>
<keyword evidence="5" id="KW-0378">Hydrolase</keyword>
<dbReference type="GO" id="GO:0006298">
    <property type="term" value="P:mismatch repair"/>
    <property type="evidence" value="ECO:0007669"/>
    <property type="project" value="InterPro"/>
</dbReference>
<dbReference type="FunFam" id="3.30.565.10:FF:000017">
    <property type="entry name" value="PMS1 homolog 1, mismatch repair system component"/>
    <property type="match status" value="1"/>
</dbReference>
<dbReference type="GO" id="GO:0004519">
    <property type="term" value="F:endonuclease activity"/>
    <property type="evidence" value="ECO:0007669"/>
    <property type="project" value="UniProtKB-KW"/>
</dbReference>
<reference evidence="5 6" key="1">
    <citation type="submission" date="2017-03" db="EMBL/GenBank/DDBJ databases">
        <title>Genome Survey of Euroglyphus maynei.</title>
        <authorList>
            <person name="Arlian L.G."/>
            <person name="Morgan M.S."/>
            <person name="Rider S.D."/>
        </authorList>
    </citation>
    <scope>NUCLEOTIDE SEQUENCE [LARGE SCALE GENOMIC DNA]</scope>
    <source>
        <strain evidence="5">Arlian Lab</strain>
        <tissue evidence="5">Whole body</tissue>
    </source>
</reference>
<dbReference type="GO" id="GO:0140664">
    <property type="term" value="F:ATP-dependent DNA damage sensor activity"/>
    <property type="evidence" value="ECO:0007669"/>
    <property type="project" value="InterPro"/>
</dbReference>
<protein>
    <submittedName>
        <fullName evidence="5">Mismatch repair endonuclease PMS2-like protein</fullName>
    </submittedName>
</protein>
<evidence type="ECO:0000256" key="2">
    <source>
        <dbReference type="ARBA" id="ARBA00022763"/>
    </source>
</evidence>
<comment type="caution">
    <text evidence="5">The sequence shown here is derived from an EMBL/GenBank/DDBJ whole genome shotgun (WGS) entry which is preliminary data.</text>
</comment>
<evidence type="ECO:0000259" key="3">
    <source>
        <dbReference type="SMART" id="SM00853"/>
    </source>
</evidence>
<dbReference type="InterPro" id="IPR037198">
    <property type="entry name" value="MutL_C_sf"/>
</dbReference>
<comment type="similarity">
    <text evidence="1">Belongs to the DNA mismatch repair MutL/HexB family.</text>
</comment>
<dbReference type="Pfam" id="PF01119">
    <property type="entry name" value="DNA_mis_repair"/>
    <property type="match status" value="1"/>
</dbReference>
<dbReference type="FunFam" id="3.30.1370.100:FF:000001">
    <property type="entry name" value="Mismatch repair endonuclease pms1, putative"/>
    <property type="match status" value="1"/>
</dbReference>
<keyword evidence="6" id="KW-1185">Reference proteome</keyword>
<dbReference type="OrthoDB" id="10254304at2759"/>
<dbReference type="Gene3D" id="3.30.230.10">
    <property type="match status" value="1"/>
</dbReference>
<sequence>MDIKQLDPQTARRICSGQVIASMSSAIKELIENALDAEATSIVIRFIEQGKDSIEVIDNGCGIDAGNFGLLCRRNCTSKLLKFDELNNVNTYGFRGQALNSLCNLCELQIHTRHSNQQIGTVIKFDTNGEIISEQNRAREIGTTVTLANLFKPLPVRRKELCQNLRRSFDKTLAMIYQYCVGMIGFRLSSWHRRNGSYEILFNNNGQSIQSNIISIFNYKQFSHLMPFVLDEDAIDGTSDDQVQINGYISKPDKGCGRSLQDRQYFYINNRPCDLPQICRQINQIYRQYNRHQYPFVVLRIDAESRFIDLNCTPDKRTILLANHHYIARLIERSLIRMFDRDTNEVLMNQTQTQIRSFLSVASDKTKCSTPIKPNIDIDHEILPVSQIAAIEKPELVLIREPQSQTAVESKHPYFESLKIPPPLIINQKGSSILPERKKTKREPPISVIITDESEMNMEGNDSSRDEIIIDVTIENICSGYRQNRNISREKYREIQDGPRVKIGKELLGEARIIGQYNLGFIVVHHDDNLFVLDQHALDERYNYEQLLANPPISRQRMVIAKRLKLSTTSEMLLLDNIDTFRQFGFDFNVDYDGPIGHRIQMTQIPMANRWTANESDIEELIAVLFDTPALVINTDMEKHYSRFMFSGLKREIASKACRSSIMIGDYLTPLQMKMLVAKMVNVRNPWHCAHNRPTIRHLISLKNL</sequence>
<dbReference type="Gene3D" id="3.30.565.10">
    <property type="entry name" value="Histidine kinase-like ATPase, C-terminal domain"/>
    <property type="match status" value="1"/>
</dbReference>
<dbReference type="InterPro" id="IPR038973">
    <property type="entry name" value="MutL/Mlh/Pms-like"/>
</dbReference>
<dbReference type="PANTHER" id="PTHR10073">
    <property type="entry name" value="DNA MISMATCH REPAIR PROTEIN MLH, PMS, MUTL"/>
    <property type="match status" value="1"/>
</dbReference>
<dbReference type="InterPro" id="IPR042120">
    <property type="entry name" value="MutL_C_dimsub"/>
</dbReference>
<evidence type="ECO:0000259" key="4">
    <source>
        <dbReference type="SMART" id="SM01340"/>
    </source>
</evidence>
<dbReference type="SMART" id="SM00853">
    <property type="entry name" value="MutL_C"/>
    <property type="match status" value="1"/>
</dbReference>
<dbReference type="AlphaFoldDB" id="A0A1Y3BPR3"/>
<dbReference type="GO" id="GO:0030983">
    <property type="term" value="F:mismatched DNA binding"/>
    <property type="evidence" value="ECO:0007669"/>
    <property type="project" value="InterPro"/>
</dbReference>
<dbReference type="Gene3D" id="3.30.1540.20">
    <property type="entry name" value="MutL, C-terminal domain, dimerisation subdomain"/>
    <property type="match status" value="1"/>
</dbReference>
<proteinExistence type="inferred from homology"/>
<dbReference type="NCBIfam" id="TIGR00585">
    <property type="entry name" value="mutl"/>
    <property type="match status" value="1"/>
</dbReference>
<feature type="domain" description="MutL C-terminal dimerisation" evidence="3">
    <location>
        <begin position="513"/>
        <end position="668"/>
    </location>
</feature>
<name>A0A1Y3BPR3_EURMA</name>
<dbReference type="Pfam" id="PF08676">
    <property type="entry name" value="MutL_C"/>
    <property type="match status" value="1"/>
</dbReference>
<evidence type="ECO:0000256" key="1">
    <source>
        <dbReference type="ARBA" id="ARBA00006082"/>
    </source>
</evidence>
<accession>A0A1Y3BPR3</accession>
<keyword evidence="5" id="KW-0540">Nuclease</keyword>
<dbReference type="InterPro" id="IPR014721">
    <property type="entry name" value="Ribsml_uS5_D2-typ_fold_subgr"/>
</dbReference>
<dbReference type="CDD" id="cd16926">
    <property type="entry name" value="HATPase_MutL-MLH-PMS-like"/>
    <property type="match status" value="1"/>
</dbReference>
<dbReference type="Pfam" id="PF13589">
    <property type="entry name" value="HATPase_c_3"/>
    <property type="match status" value="1"/>
</dbReference>
<dbReference type="GO" id="GO:0005524">
    <property type="term" value="F:ATP binding"/>
    <property type="evidence" value="ECO:0007669"/>
    <property type="project" value="InterPro"/>
</dbReference>
<dbReference type="InterPro" id="IPR036890">
    <property type="entry name" value="HATPase_C_sf"/>
</dbReference>
<organism evidence="5 6">
    <name type="scientific">Euroglyphus maynei</name>
    <name type="common">Mayne's house dust mite</name>
    <dbReference type="NCBI Taxonomy" id="6958"/>
    <lineage>
        <taxon>Eukaryota</taxon>
        <taxon>Metazoa</taxon>
        <taxon>Ecdysozoa</taxon>
        <taxon>Arthropoda</taxon>
        <taxon>Chelicerata</taxon>
        <taxon>Arachnida</taxon>
        <taxon>Acari</taxon>
        <taxon>Acariformes</taxon>
        <taxon>Sarcoptiformes</taxon>
        <taxon>Astigmata</taxon>
        <taxon>Psoroptidia</taxon>
        <taxon>Analgoidea</taxon>
        <taxon>Pyroglyphidae</taxon>
        <taxon>Pyroglyphinae</taxon>
        <taxon>Euroglyphus</taxon>
    </lineage>
</organism>
<dbReference type="PANTHER" id="PTHR10073:SF52">
    <property type="entry name" value="MISMATCH REPAIR ENDONUCLEASE PMS2"/>
    <property type="match status" value="1"/>
</dbReference>
<dbReference type="CDD" id="cd03484">
    <property type="entry name" value="MutL_Trans_hPMS_2_like"/>
    <property type="match status" value="1"/>
</dbReference>
<dbReference type="Proteomes" id="UP000194236">
    <property type="component" value="Unassembled WGS sequence"/>
</dbReference>